<name>A0A3S8NF66_9VIRU</name>
<evidence type="ECO:0000313" key="1">
    <source>
        <dbReference type="EMBL" id="AZI75894.1"/>
    </source>
</evidence>
<keyword evidence="2" id="KW-1185">Reference proteome</keyword>
<protein>
    <submittedName>
        <fullName evidence="1">Uncharacterized protein</fullName>
    </submittedName>
</protein>
<organism evidence="1">
    <name type="scientific">Sulfolobales Beppu rod-shaped virus 1</name>
    <dbReference type="NCBI Taxonomy" id="2493121"/>
    <lineage>
        <taxon>Viruses</taxon>
        <taxon>Adnaviria</taxon>
        <taxon>Zilligvirae</taxon>
        <taxon>Taleaviricota</taxon>
        <taxon>Tokiviricetes</taxon>
        <taxon>Ligamenvirales</taxon>
        <taxon>Rudiviridae</taxon>
        <taxon>Japarudivirus</taxon>
        <taxon>Japarudivirus beppuense</taxon>
        <taxon>Japarudivirus SBRV1</taxon>
    </lineage>
</organism>
<gene>
    <name evidence="1" type="ORF">SBRV1_gp05</name>
</gene>
<accession>A0A3S8NF66</accession>
<dbReference type="EMBL" id="MK064565">
    <property type="protein sequence ID" value="AZI75894.1"/>
    <property type="molecule type" value="Genomic_DNA"/>
</dbReference>
<proteinExistence type="predicted"/>
<evidence type="ECO:0000313" key="2">
    <source>
        <dbReference type="Proteomes" id="UP000277970"/>
    </source>
</evidence>
<reference evidence="1" key="1">
    <citation type="journal article" date="2018" name="Environ. Microbiol.">
        <title>New archaeal viruses discovered by metagenomic analysis of viral communities in enrichment cultures.</title>
        <authorList>
            <person name="Liu Y."/>
            <person name="Brandt D."/>
            <person name="Ishino S."/>
            <person name="Ishino Y."/>
            <person name="Koonin E.V."/>
            <person name="Kalinowski J."/>
            <person name="Krupovic M."/>
            <person name="Prangishvili D."/>
        </authorList>
    </citation>
    <scope>NUCLEOTIDE SEQUENCE [LARGE SCALE GENOMIC DNA]</scope>
</reference>
<sequence length="128" mass="15328">MKKMKEKVSYKNVQKEVQIKDTINMIEKFLDIEFAIERVDLLDVQDNIIKIDYEIYGIHTQYTYDVSQEIVKKFNPDYVSGYPESVEQFEWLIGSDEVNGYKVQYLKVLTIDHVKHEILMKNRLLIFK</sequence>
<dbReference type="Proteomes" id="UP000277970">
    <property type="component" value="Segment"/>
</dbReference>